<dbReference type="GO" id="GO:0030313">
    <property type="term" value="C:cell envelope"/>
    <property type="evidence" value="ECO:0007669"/>
    <property type="project" value="UniProtKB-SubCell"/>
</dbReference>
<protein>
    <submittedName>
        <fullName evidence="6">Uncharacterized protein</fullName>
    </submittedName>
</protein>
<dbReference type="Gene3D" id="2.40.420.20">
    <property type="match status" value="1"/>
</dbReference>
<dbReference type="InterPro" id="IPR058792">
    <property type="entry name" value="Beta-barrel_RND_2"/>
</dbReference>
<dbReference type="Pfam" id="PF25989">
    <property type="entry name" value="YknX_C"/>
    <property type="match status" value="1"/>
</dbReference>
<dbReference type="SUPFAM" id="SSF111369">
    <property type="entry name" value="HlyD-like secretion proteins"/>
    <property type="match status" value="1"/>
</dbReference>
<dbReference type="PANTHER" id="PTHR30469">
    <property type="entry name" value="MULTIDRUG RESISTANCE PROTEIN MDTA"/>
    <property type="match status" value="1"/>
</dbReference>
<sequence>MAVKKNEILARLENSDYKAALQQVQANLNVVKSSLKETSVDLEQAIKDKTRIYKLFEDGYTTEQQKDDADFRIEALNARIKSLEAQIASAKAAINLALANLENTYIRAPFDGVILRKDAEVGEIVAPAVIGGGLTRGAVVTMADLSTLEVEADVNEAYISQIKVNQDAEIILDAFPDERFHGKVRQIIPTADRQKATVLVKVSILDKDKRILPEMGAKVTFLDADTSLKSNENDKPQLFVNDAAIRVDNQKRYVWKVQNFRVIRKNVETGELNGFKRLIKNGISAGDVVAVSGFENLSEGTRVKIKNR</sequence>
<dbReference type="Pfam" id="PF25954">
    <property type="entry name" value="Beta-barrel_RND_2"/>
    <property type="match status" value="1"/>
</dbReference>
<dbReference type="NCBIfam" id="TIGR01730">
    <property type="entry name" value="RND_mfp"/>
    <property type="match status" value="1"/>
</dbReference>
<accession>A0A1F7S1T0</accession>
<dbReference type="EMBL" id="MGDD01000057">
    <property type="protein sequence ID" value="OGL47756.1"/>
    <property type="molecule type" value="Genomic_DNA"/>
</dbReference>
<comment type="similarity">
    <text evidence="1">Belongs to the membrane fusion protein (MFP) (TC 8.A.1) family.</text>
</comment>
<dbReference type="InterPro" id="IPR030190">
    <property type="entry name" value="MacA_alpha-hairpin_sf"/>
</dbReference>
<feature type="coiled-coil region" evidence="3">
    <location>
        <begin position="66"/>
        <end position="100"/>
    </location>
</feature>
<dbReference type="GO" id="GO:0019898">
    <property type="term" value="C:extrinsic component of membrane"/>
    <property type="evidence" value="ECO:0007669"/>
    <property type="project" value="InterPro"/>
</dbReference>
<evidence type="ECO:0000259" key="4">
    <source>
        <dbReference type="Pfam" id="PF25954"/>
    </source>
</evidence>
<dbReference type="Gene3D" id="2.40.30.170">
    <property type="match status" value="1"/>
</dbReference>
<evidence type="ECO:0000256" key="2">
    <source>
        <dbReference type="ARBA" id="ARBA00023054"/>
    </source>
</evidence>
<comment type="caution">
    <text evidence="6">The sequence shown here is derived from an EMBL/GenBank/DDBJ whole genome shotgun (WGS) entry which is preliminary data.</text>
</comment>
<dbReference type="FunFam" id="2.40.30.170:FF:000010">
    <property type="entry name" value="Efflux RND transporter periplasmic adaptor subunit"/>
    <property type="match status" value="1"/>
</dbReference>
<dbReference type="Gene3D" id="2.40.50.100">
    <property type="match status" value="1"/>
</dbReference>
<proteinExistence type="inferred from homology"/>
<gene>
    <name evidence="6" type="ORF">A2161_05140</name>
</gene>
<dbReference type="GO" id="GO:1990961">
    <property type="term" value="P:xenobiotic detoxification by transmembrane export across the plasma membrane"/>
    <property type="evidence" value="ECO:0007669"/>
    <property type="project" value="InterPro"/>
</dbReference>
<feature type="domain" description="CusB-like beta-barrel" evidence="4">
    <location>
        <begin position="150"/>
        <end position="222"/>
    </location>
</feature>
<dbReference type="GO" id="GO:1990281">
    <property type="term" value="C:efflux pump complex"/>
    <property type="evidence" value="ECO:0007669"/>
    <property type="project" value="TreeGrafter"/>
</dbReference>
<dbReference type="InterPro" id="IPR006143">
    <property type="entry name" value="RND_pump_MFP"/>
</dbReference>
<name>A0A1F7S1T0_9BACT</name>
<evidence type="ECO:0000259" key="5">
    <source>
        <dbReference type="Pfam" id="PF25989"/>
    </source>
</evidence>
<dbReference type="InterPro" id="IPR058637">
    <property type="entry name" value="YknX-like_C"/>
</dbReference>
<dbReference type="Proteomes" id="UP000179266">
    <property type="component" value="Unassembled WGS sequence"/>
</dbReference>
<evidence type="ECO:0000256" key="3">
    <source>
        <dbReference type="SAM" id="Coils"/>
    </source>
</evidence>
<dbReference type="GO" id="GO:0015562">
    <property type="term" value="F:efflux transmembrane transporter activity"/>
    <property type="evidence" value="ECO:0007669"/>
    <property type="project" value="TreeGrafter"/>
</dbReference>
<dbReference type="AlphaFoldDB" id="A0A1F7S1T0"/>
<evidence type="ECO:0000313" key="7">
    <source>
        <dbReference type="Proteomes" id="UP000179266"/>
    </source>
</evidence>
<evidence type="ECO:0000313" key="6">
    <source>
        <dbReference type="EMBL" id="OGL47756.1"/>
    </source>
</evidence>
<feature type="domain" description="YknX-like C-terminal permuted SH3-like" evidence="5">
    <location>
        <begin position="242"/>
        <end position="305"/>
    </location>
</feature>
<organism evidence="6 7">
    <name type="scientific">Candidatus Schekmanbacteria bacterium RBG_13_48_7</name>
    <dbReference type="NCBI Taxonomy" id="1817878"/>
    <lineage>
        <taxon>Bacteria</taxon>
        <taxon>Candidatus Schekmaniibacteriota</taxon>
    </lineage>
</organism>
<dbReference type="GO" id="GO:1990195">
    <property type="term" value="C:macrolide transmembrane transporter complex"/>
    <property type="evidence" value="ECO:0007669"/>
    <property type="project" value="InterPro"/>
</dbReference>
<reference evidence="6 7" key="1">
    <citation type="journal article" date="2016" name="Nat. Commun.">
        <title>Thousands of microbial genomes shed light on interconnected biogeochemical processes in an aquifer system.</title>
        <authorList>
            <person name="Anantharaman K."/>
            <person name="Brown C.T."/>
            <person name="Hug L.A."/>
            <person name="Sharon I."/>
            <person name="Castelle C.J."/>
            <person name="Probst A.J."/>
            <person name="Thomas B.C."/>
            <person name="Singh A."/>
            <person name="Wilkins M.J."/>
            <person name="Karaoz U."/>
            <person name="Brodie E.L."/>
            <person name="Williams K.H."/>
            <person name="Hubbard S.S."/>
            <person name="Banfield J.F."/>
        </authorList>
    </citation>
    <scope>NUCLEOTIDE SEQUENCE [LARGE SCALE GENOMIC DNA]</scope>
</reference>
<keyword evidence="2 3" id="KW-0175">Coiled coil</keyword>
<dbReference type="Gene3D" id="6.10.140.1990">
    <property type="match status" value="1"/>
</dbReference>
<evidence type="ECO:0000256" key="1">
    <source>
        <dbReference type="ARBA" id="ARBA00009477"/>
    </source>
</evidence>